<gene>
    <name evidence="3" type="ORF">E1757_35520</name>
</gene>
<feature type="domain" description="Transposase IS116/IS110/IS902 C-terminal" evidence="2">
    <location>
        <begin position="249"/>
        <end position="334"/>
    </location>
</feature>
<sequence>MEVLIERCCGLDVHKKSITACIITPQGKEIQTFATMTRNLIELVDWVKQNRCTHVAMESTGDYWKPIYNLLELEDLKPIVVNAQHIKSVPGRKTDVKDAEWIAKLLRHGLVQGSYIPNREQRELREIIRYRRSIIEERTREANRLQKVLEGGNIKLASVASNVLGVSGRNMLEAMINGETDPSVLADFAQKKLKLKKEQLKLSLEGRLGAHQLLMIEKQLAHIDYLNELVTELDAEIDERMAPFADDLKLLDSIPGVGKRTAEQILAEIGTDMSRFPTPGHLCSWAGMTPGHDESAGKKRSAKARKGNKKLRSALVEAARAVTRKKNSYLAAQYHRIAARRGKNRAAVAVGHTILTIVHVLLTRKQEYEELGFDYFDKRKRDTLITNSVKRLESLGLTVTIQEQGV</sequence>
<comment type="caution">
    <text evidence="3">The sequence shown here is derived from an EMBL/GenBank/DDBJ whole genome shotgun (WGS) entry which is preliminary data.</text>
</comment>
<reference evidence="3 4" key="1">
    <citation type="submission" date="2019-03" db="EMBL/GenBank/DDBJ databases">
        <title>This is whole genome sequence of Paenibacillus sp MS74 strain.</title>
        <authorList>
            <person name="Trinh H.N."/>
        </authorList>
    </citation>
    <scope>NUCLEOTIDE SEQUENCE [LARGE SCALE GENOMIC DNA]</scope>
    <source>
        <strain evidence="3 4">MS74</strain>
    </source>
</reference>
<proteinExistence type="predicted"/>
<dbReference type="InterPro" id="IPR047650">
    <property type="entry name" value="Transpos_IS110"/>
</dbReference>
<accession>A0A4R5K5L9</accession>
<protein>
    <submittedName>
        <fullName evidence="3">IS110 family transposase</fullName>
    </submittedName>
</protein>
<dbReference type="InterPro" id="IPR002525">
    <property type="entry name" value="Transp_IS110-like_N"/>
</dbReference>
<dbReference type="NCBIfam" id="NF033542">
    <property type="entry name" value="transpos_IS110"/>
    <property type="match status" value="1"/>
</dbReference>
<evidence type="ECO:0000313" key="4">
    <source>
        <dbReference type="Proteomes" id="UP000295636"/>
    </source>
</evidence>
<evidence type="ECO:0000259" key="1">
    <source>
        <dbReference type="Pfam" id="PF01548"/>
    </source>
</evidence>
<dbReference type="OrthoDB" id="9815354at2"/>
<name>A0A4R5K5L9_9BACL</name>
<dbReference type="PANTHER" id="PTHR33055">
    <property type="entry name" value="TRANSPOSASE FOR INSERTION SEQUENCE ELEMENT IS1111A"/>
    <property type="match status" value="1"/>
</dbReference>
<evidence type="ECO:0000259" key="2">
    <source>
        <dbReference type="Pfam" id="PF02371"/>
    </source>
</evidence>
<evidence type="ECO:0000313" key="3">
    <source>
        <dbReference type="EMBL" id="TDF87526.1"/>
    </source>
</evidence>
<dbReference type="PANTHER" id="PTHR33055:SF15">
    <property type="entry name" value="TRANSPOSASE-RELATED"/>
    <property type="match status" value="1"/>
</dbReference>
<dbReference type="GO" id="GO:0006313">
    <property type="term" value="P:DNA transposition"/>
    <property type="evidence" value="ECO:0007669"/>
    <property type="project" value="InterPro"/>
</dbReference>
<dbReference type="AlphaFoldDB" id="A0A4R5K5L9"/>
<dbReference type="EMBL" id="SMRT01000051">
    <property type="protein sequence ID" value="TDF87526.1"/>
    <property type="molecule type" value="Genomic_DNA"/>
</dbReference>
<dbReference type="InterPro" id="IPR003346">
    <property type="entry name" value="Transposase_20"/>
</dbReference>
<dbReference type="Pfam" id="PF01548">
    <property type="entry name" value="DEDD_Tnp_IS110"/>
    <property type="match status" value="1"/>
</dbReference>
<dbReference type="GO" id="GO:0003677">
    <property type="term" value="F:DNA binding"/>
    <property type="evidence" value="ECO:0007669"/>
    <property type="project" value="InterPro"/>
</dbReference>
<organism evidence="3 4">
    <name type="scientific">Paenibacillus piri</name>
    <dbReference type="NCBI Taxonomy" id="2547395"/>
    <lineage>
        <taxon>Bacteria</taxon>
        <taxon>Bacillati</taxon>
        <taxon>Bacillota</taxon>
        <taxon>Bacilli</taxon>
        <taxon>Bacillales</taxon>
        <taxon>Paenibacillaceae</taxon>
        <taxon>Paenibacillus</taxon>
    </lineage>
</organism>
<dbReference type="GO" id="GO:0004803">
    <property type="term" value="F:transposase activity"/>
    <property type="evidence" value="ECO:0007669"/>
    <property type="project" value="InterPro"/>
</dbReference>
<keyword evidence="4" id="KW-1185">Reference proteome</keyword>
<dbReference type="Proteomes" id="UP000295636">
    <property type="component" value="Unassembled WGS sequence"/>
</dbReference>
<dbReference type="RefSeq" id="WP_133237152.1">
    <property type="nucleotide sequence ID" value="NZ_SMRT01000051.1"/>
</dbReference>
<feature type="domain" description="Transposase IS110-like N-terminal" evidence="1">
    <location>
        <begin position="9"/>
        <end position="151"/>
    </location>
</feature>
<dbReference type="Pfam" id="PF02371">
    <property type="entry name" value="Transposase_20"/>
    <property type="match status" value="1"/>
</dbReference>